<dbReference type="Gene3D" id="3.40.190.10">
    <property type="entry name" value="Periplasmic binding protein-like II"/>
    <property type="match status" value="2"/>
</dbReference>
<evidence type="ECO:0000313" key="5">
    <source>
        <dbReference type="Proteomes" id="UP001235840"/>
    </source>
</evidence>
<dbReference type="PANTHER" id="PTHR35841">
    <property type="entry name" value="PHOSPHONATES-BINDING PERIPLASMIC PROTEIN"/>
    <property type="match status" value="1"/>
</dbReference>
<dbReference type="PROSITE" id="PS51257">
    <property type="entry name" value="PROKAR_LIPOPROTEIN"/>
    <property type="match status" value="1"/>
</dbReference>
<protein>
    <submittedName>
        <fullName evidence="4">Phosphonate transport system substrate-binding protein</fullName>
    </submittedName>
</protein>
<dbReference type="SUPFAM" id="SSF53850">
    <property type="entry name" value="Periplasmic binding protein-like II"/>
    <property type="match status" value="1"/>
</dbReference>
<comment type="similarity">
    <text evidence="1">Belongs to the phosphate/phosphite/phosphonate binding protein family.</text>
</comment>
<dbReference type="Pfam" id="PF12974">
    <property type="entry name" value="Phosphonate-bd"/>
    <property type="match status" value="1"/>
</dbReference>
<organism evidence="4 5">
    <name type="scientific">Caldalkalibacillus horti</name>
    <dbReference type="NCBI Taxonomy" id="77523"/>
    <lineage>
        <taxon>Bacteria</taxon>
        <taxon>Bacillati</taxon>
        <taxon>Bacillota</taxon>
        <taxon>Bacilli</taxon>
        <taxon>Bacillales</taxon>
        <taxon>Bacillaceae</taxon>
        <taxon>Caldalkalibacillus</taxon>
    </lineage>
</organism>
<evidence type="ECO:0000313" key="4">
    <source>
        <dbReference type="EMBL" id="MDQ0167778.1"/>
    </source>
</evidence>
<gene>
    <name evidence="4" type="ORF">J2S11_003707</name>
</gene>
<evidence type="ECO:0000256" key="3">
    <source>
        <dbReference type="SAM" id="SignalP"/>
    </source>
</evidence>
<dbReference type="CDD" id="cd01071">
    <property type="entry name" value="PBP2_PhnD_like"/>
    <property type="match status" value="1"/>
</dbReference>
<evidence type="ECO:0000256" key="2">
    <source>
        <dbReference type="ARBA" id="ARBA00022729"/>
    </source>
</evidence>
<dbReference type="InterPro" id="IPR005770">
    <property type="entry name" value="PhnD"/>
</dbReference>
<dbReference type="PANTHER" id="PTHR35841:SF1">
    <property type="entry name" value="PHOSPHONATES-BINDING PERIPLASMIC PROTEIN"/>
    <property type="match status" value="1"/>
</dbReference>
<sequence>MKKSLLVVLSLAFVFVLAACGSSSGDGDVTSLTMGFVPSQDADKIADTVEPLQERLSEILDVDIDARVMTDFVGLVEAMRTGQVDIGFLPPFGFVQAEERANVEVILKAVRDGETSYRAQYSIRNDADLEHIQSLEDLVNEEGIRWAYADPTSASGFLFPASQLLGLGVEDLDAHFSQLVVGGHDTALIALLNNDADIATTYEDARDRVEQDYADVKERVRVLGFTDPIPNDTISVREGLSDEWTQKIKEAFLSFNDDEEMIQVMSDVYNWTGIAEAKSEDYEIVRETYRNFEEQLAE</sequence>
<dbReference type="EMBL" id="JAUSTY010000020">
    <property type="protein sequence ID" value="MDQ0167778.1"/>
    <property type="molecule type" value="Genomic_DNA"/>
</dbReference>
<keyword evidence="5" id="KW-1185">Reference proteome</keyword>
<dbReference type="NCBIfam" id="TIGR01098">
    <property type="entry name" value="3A0109s03R"/>
    <property type="match status" value="1"/>
</dbReference>
<feature type="signal peptide" evidence="3">
    <location>
        <begin position="1"/>
        <end position="18"/>
    </location>
</feature>
<dbReference type="RefSeq" id="WP_307396970.1">
    <property type="nucleotide sequence ID" value="NZ_BAAADK010000049.1"/>
</dbReference>
<dbReference type="Proteomes" id="UP001235840">
    <property type="component" value="Unassembled WGS sequence"/>
</dbReference>
<feature type="chain" id="PRO_5046666557" evidence="3">
    <location>
        <begin position="19"/>
        <end position="298"/>
    </location>
</feature>
<evidence type="ECO:0000256" key="1">
    <source>
        <dbReference type="ARBA" id="ARBA00007162"/>
    </source>
</evidence>
<accession>A0ABT9W3F9</accession>
<reference evidence="4 5" key="1">
    <citation type="submission" date="2023-07" db="EMBL/GenBank/DDBJ databases">
        <title>Genomic Encyclopedia of Type Strains, Phase IV (KMG-IV): sequencing the most valuable type-strain genomes for metagenomic binning, comparative biology and taxonomic classification.</title>
        <authorList>
            <person name="Goeker M."/>
        </authorList>
    </citation>
    <scope>NUCLEOTIDE SEQUENCE [LARGE SCALE GENOMIC DNA]</scope>
    <source>
        <strain evidence="4 5">DSM 12751</strain>
    </source>
</reference>
<name>A0ABT9W3F9_9BACI</name>
<keyword evidence="2 3" id="KW-0732">Signal</keyword>
<comment type="caution">
    <text evidence="4">The sequence shown here is derived from an EMBL/GenBank/DDBJ whole genome shotgun (WGS) entry which is preliminary data.</text>
</comment>
<proteinExistence type="inferred from homology"/>